<dbReference type="NCBIfam" id="NF006739">
    <property type="entry name" value="PRK09267.1-5"/>
    <property type="match status" value="1"/>
</dbReference>
<keyword evidence="6 8" id="KW-0249">Electron transport</keyword>
<evidence type="ECO:0000256" key="7">
    <source>
        <dbReference type="ARBA" id="ARBA00023231"/>
    </source>
</evidence>
<gene>
    <name evidence="10" type="ORF">A3196_17365</name>
</gene>
<dbReference type="PRINTS" id="PR00369">
    <property type="entry name" value="FLAVODOXIN"/>
</dbReference>
<evidence type="ECO:0000256" key="5">
    <source>
        <dbReference type="ARBA" id="ARBA00022643"/>
    </source>
</evidence>
<dbReference type="PIRSF" id="PIRSF038996">
    <property type="entry name" value="FldA"/>
    <property type="match status" value="1"/>
</dbReference>
<accession>A0A1E2UUC6</accession>
<comment type="caution">
    <text evidence="10">The sequence shown here is derived from an EMBL/GenBank/DDBJ whole genome shotgun (WGS) entry which is preliminary data.</text>
</comment>
<comment type="function">
    <text evidence="8">Low-potential electron donor to a number of redox enzymes.</text>
</comment>
<dbReference type="InterPro" id="IPR001094">
    <property type="entry name" value="Flavdoxin-like"/>
</dbReference>
<keyword evidence="11" id="KW-1185">Reference proteome</keyword>
<sequence length="182" mass="20335">MHKIGIFFGTESGTTRLIAKKIARKINSRYEDQPAAKPININRVELDQLLAYDKLILGTPTYGEGKLPGKAAGNEEISWEEFLPQLKSIDLTGKQIALYGLGDQESYPDRFVDGMMRLHKPLQDAGAELIGGCAVEGFEFNHSKSVVDGRFVGLVLDQHLQHLLTEQRIDSWLDEILPLMLT</sequence>
<keyword evidence="3 8" id="KW-0813">Transport</keyword>
<comment type="cofactor">
    <cofactor evidence="1 8">
        <name>FMN</name>
        <dbReference type="ChEBI" id="CHEBI:58210"/>
    </cofactor>
</comment>
<evidence type="ECO:0000259" key="9">
    <source>
        <dbReference type="PROSITE" id="PS50902"/>
    </source>
</evidence>
<reference evidence="10 11" key="1">
    <citation type="submission" date="2016-03" db="EMBL/GenBank/DDBJ databases">
        <title>Chemosynthetic sulphur-oxidizing symbionts of marine invertebrate animals are capable of nitrogen fixation.</title>
        <authorList>
            <person name="Petersen J.M."/>
            <person name="Kemper A."/>
            <person name="Gruber-Vodicka H."/>
            <person name="Cardini U."/>
            <person name="Geest Mvander."/>
            <person name="Kleiner M."/>
            <person name="Bulgheresi S."/>
            <person name="Fussmann M."/>
            <person name="Herbold C."/>
            <person name="Seah B.K.B."/>
            <person name="Antony C.Paul."/>
            <person name="Liu D."/>
            <person name="Belitz A."/>
            <person name="Weber M."/>
        </authorList>
    </citation>
    <scope>NUCLEOTIDE SEQUENCE [LARGE SCALE GENOMIC DNA]</scope>
    <source>
        <strain evidence="10">G_D</strain>
    </source>
</reference>
<keyword evidence="5 8" id="KW-0288">FMN</keyword>
<evidence type="ECO:0000256" key="4">
    <source>
        <dbReference type="ARBA" id="ARBA00022630"/>
    </source>
</evidence>
<evidence type="ECO:0000256" key="8">
    <source>
        <dbReference type="PIRNR" id="PIRNR038996"/>
    </source>
</evidence>
<dbReference type="PANTHER" id="PTHR42809:SF1">
    <property type="entry name" value="FLAVODOXIN 1"/>
    <property type="match status" value="1"/>
</dbReference>
<evidence type="ECO:0000256" key="6">
    <source>
        <dbReference type="ARBA" id="ARBA00022982"/>
    </source>
</evidence>
<dbReference type="GO" id="GO:0010181">
    <property type="term" value="F:FMN binding"/>
    <property type="evidence" value="ECO:0007669"/>
    <property type="project" value="UniProtKB-UniRule"/>
</dbReference>
<comment type="similarity">
    <text evidence="2 8">Belongs to the flavodoxin family.</text>
</comment>
<dbReference type="EMBL" id="LVJZ01000003">
    <property type="protein sequence ID" value="ODB98360.1"/>
    <property type="molecule type" value="Genomic_DNA"/>
</dbReference>
<dbReference type="Gene3D" id="3.40.50.360">
    <property type="match status" value="1"/>
</dbReference>
<dbReference type="PROSITE" id="PS00201">
    <property type="entry name" value="FLAVODOXIN"/>
    <property type="match status" value="1"/>
</dbReference>
<dbReference type="Pfam" id="PF00258">
    <property type="entry name" value="Flavodoxin_1"/>
    <property type="match status" value="1"/>
</dbReference>
<proteinExistence type="inferred from homology"/>
<dbReference type="InterPro" id="IPR008254">
    <property type="entry name" value="Flavodoxin/NO_synth"/>
</dbReference>
<dbReference type="AlphaFoldDB" id="A0A1E2UUC6"/>
<evidence type="ECO:0000256" key="3">
    <source>
        <dbReference type="ARBA" id="ARBA00022448"/>
    </source>
</evidence>
<protein>
    <recommendedName>
        <fullName evidence="8">Flavodoxin</fullName>
    </recommendedName>
</protein>
<keyword evidence="4 8" id="KW-0285">Flavoprotein</keyword>
<keyword evidence="7" id="KW-0535">Nitrogen fixation</keyword>
<dbReference type="OrthoDB" id="359268at2"/>
<dbReference type="Proteomes" id="UP000094849">
    <property type="component" value="Unassembled WGS sequence"/>
</dbReference>
<dbReference type="SUPFAM" id="SSF52218">
    <property type="entry name" value="Flavoproteins"/>
    <property type="match status" value="1"/>
</dbReference>
<evidence type="ECO:0000256" key="2">
    <source>
        <dbReference type="ARBA" id="ARBA00005267"/>
    </source>
</evidence>
<dbReference type="InterPro" id="IPR029039">
    <property type="entry name" value="Flavoprotein-like_sf"/>
</dbReference>
<feature type="domain" description="Flavodoxin-like" evidence="9">
    <location>
        <begin position="4"/>
        <end position="177"/>
    </location>
</feature>
<dbReference type="NCBIfam" id="TIGR01752">
    <property type="entry name" value="flav_long"/>
    <property type="match status" value="1"/>
</dbReference>
<organism evidence="10 11">
    <name type="scientific">Candidatus Thiodiazotropha endoloripes</name>
    <dbReference type="NCBI Taxonomy" id="1818881"/>
    <lineage>
        <taxon>Bacteria</taxon>
        <taxon>Pseudomonadati</taxon>
        <taxon>Pseudomonadota</taxon>
        <taxon>Gammaproteobacteria</taxon>
        <taxon>Chromatiales</taxon>
        <taxon>Sedimenticolaceae</taxon>
        <taxon>Candidatus Thiodiazotropha</taxon>
    </lineage>
</organism>
<evidence type="ECO:0000313" key="11">
    <source>
        <dbReference type="Proteomes" id="UP000094849"/>
    </source>
</evidence>
<dbReference type="InterPro" id="IPR050619">
    <property type="entry name" value="Flavodoxin"/>
</dbReference>
<name>A0A1E2UUC6_9GAMM</name>
<dbReference type="InterPro" id="IPR010086">
    <property type="entry name" value="Flavodoxin_lc"/>
</dbReference>
<dbReference type="RefSeq" id="WP_069006797.1">
    <property type="nucleotide sequence ID" value="NZ_LVJW01000003.1"/>
</dbReference>
<dbReference type="PANTHER" id="PTHR42809">
    <property type="entry name" value="FLAVODOXIN 2"/>
    <property type="match status" value="1"/>
</dbReference>
<dbReference type="InterPro" id="IPR001226">
    <property type="entry name" value="Flavodoxin_CS"/>
</dbReference>
<dbReference type="STRING" id="1818881.A3196_17365"/>
<evidence type="ECO:0000313" key="10">
    <source>
        <dbReference type="EMBL" id="ODB98360.1"/>
    </source>
</evidence>
<dbReference type="PROSITE" id="PS50902">
    <property type="entry name" value="FLAVODOXIN_LIKE"/>
    <property type="match status" value="1"/>
</dbReference>
<dbReference type="GO" id="GO:0009055">
    <property type="term" value="F:electron transfer activity"/>
    <property type="evidence" value="ECO:0007669"/>
    <property type="project" value="UniProtKB-UniRule"/>
</dbReference>
<evidence type="ECO:0000256" key="1">
    <source>
        <dbReference type="ARBA" id="ARBA00001917"/>
    </source>
</evidence>